<keyword evidence="2" id="KW-0472">Membrane</keyword>
<evidence type="ECO:0000313" key="3">
    <source>
        <dbReference type="EMBL" id="KAF9784912.1"/>
    </source>
</evidence>
<evidence type="ECO:0000256" key="1">
    <source>
        <dbReference type="SAM" id="MobiDB-lite"/>
    </source>
</evidence>
<sequence>MLCQWSATYCLGDDPARSAQQDYRFPTIIQLDEVAPPPPSSQKSPVPSSSQSYDYYSTSEECEEVEEEEATESYCSSDPSCPEIDMGDSERGSVTTSAPVEQKAKMSRVLAWRSSFDSVFAEDNAGLNFAGFISLKTIESSFSRLVIVVVFAFAPAPSTTTAVWARPYAHLLRLRCFVPVPGGTPTSF</sequence>
<feature type="region of interest" description="Disordered" evidence="1">
    <location>
        <begin position="22"/>
        <end position="79"/>
    </location>
</feature>
<accession>A0A9P6HGH3</accession>
<dbReference type="Proteomes" id="UP000736335">
    <property type="component" value="Unassembled WGS sequence"/>
</dbReference>
<feature type="compositionally biased region" description="Low complexity" evidence="1">
    <location>
        <begin position="41"/>
        <end position="59"/>
    </location>
</feature>
<comment type="caution">
    <text evidence="3">The sequence shown here is derived from an EMBL/GenBank/DDBJ whole genome shotgun (WGS) entry which is preliminary data.</text>
</comment>
<name>A0A9P6HGH3_9AGAM</name>
<dbReference type="EMBL" id="WIUZ02000007">
    <property type="protein sequence ID" value="KAF9784912.1"/>
    <property type="molecule type" value="Genomic_DNA"/>
</dbReference>
<feature type="transmembrane region" description="Helical" evidence="2">
    <location>
        <begin position="145"/>
        <end position="165"/>
    </location>
</feature>
<evidence type="ECO:0000256" key="2">
    <source>
        <dbReference type="SAM" id="Phobius"/>
    </source>
</evidence>
<reference evidence="3" key="2">
    <citation type="submission" date="2020-11" db="EMBL/GenBank/DDBJ databases">
        <authorList>
            <consortium name="DOE Joint Genome Institute"/>
            <person name="Kuo A."/>
            <person name="Miyauchi S."/>
            <person name="Kiss E."/>
            <person name="Drula E."/>
            <person name="Kohler A."/>
            <person name="Sanchez-Garcia M."/>
            <person name="Andreopoulos B."/>
            <person name="Barry K.W."/>
            <person name="Bonito G."/>
            <person name="Buee M."/>
            <person name="Carver A."/>
            <person name="Chen C."/>
            <person name="Cichocki N."/>
            <person name="Clum A."/>
            <person name="Culley D."/>
            <person name="Crous P.W."/>
            <person name="Fauchery L."/>
            <person name="Girlanda M."/>
            <person name="Hayes R."/>
            <person name="Keri Z."/>
            <person name="Labutti K."/>
            <person name="Lipzen A."/>
            <person name="Lombard V."/>
            <person name="Magnuson J."/>
            <person name="Maillard F."/>
            <person name="Morin E."/>
            <person name="Murat C."/>
            <person name="Nolan M."/>
            <person name="Ohm R."/>
            <person name="Pangilinan J."/>
            <person name="Pereira M."/>
            <person name="Perotto S."/>
            <person name="Peter M."/>
            <person name="Riley R."/>
            <person name="Sitrit Y."/>
            <person name="Stielow B."/>
            <person name="Szollosi G."/>
            <person name="Zifcakova L."/>
            <person name="Stursova M."/>
            <person name="Spatafora J.W."/>
            <person name="Tedersoo L."/>
            <person name="Vaario L.-M."/>
            <person name="Yamada A."/>
            <person name="Yan M."/>
            <person name="Wang P."/>
            <person name="Xu J."/>
            <person name="Bruns T."/>
            <person name="Baldrian P."/>
            <person name="Vilgalys R."/>
            <person name="Henrissat B."/>
            <person name="Grigoriev I.V."/>
            <person name="Hibbett D."/>
            <person name="Nagy L.G."/>
            <person name="Martin F.M."/>
        </authorList>
    </citation>
    <scope>NUCLEOTIDE SEQUENCE</scope>
    <source>
        <strain evidence="3">UH-Tt-Lm1</strain>
    </source>
</reference>
<keyword evidence="4" id="KW-1185">Reference proteome</keyword>
<keyword evidence="2" id="KW-1133">Transmembrane helix</keyword>
<dbReference type="AlphaFoldDB" id="A0A9P6HGH3"/>
<organism evidence="3 4">
    <name type="scientific">Thelephora terrestris</name>
    <dbReference type="NCBI Taxonomy" id="56493"/>
    <lineage>
        <taxon>Eukaryota</taxon>
        <taxon>Fungi</taxon>
        <taxon>Dikarya</taxon>
        <taxon>Basidiomycota</taxon>
        <taxon>Agaricomycotina</taxon>
        <taxon>Agaricomycetes</taxon>
        <taxon>Thelephorales</taxon>
        <taxon>Thelephoraceae</taxon>
        <taxon>Thelephora</taxon>
    </lineage>
</organism>
<gene>
    <name evidence="3" type="ORF">BJ322DRAFT_1108390</name>
</gene>
<keyword evidence="2" id="KW-0812">Transmembrane</keyword>
<protein>
    <submittedName>
        <fullName evidence="3">Uncharacterized protein</fullName>
    </submittedName>
</protein>
<reference evidence="3" key="1">
    <citation type="journal article" date="2020" name="Nat. Commun.">
        <title>Large-scale genome sequencing of mycorrhizal fungi provides insights into the early evolution of symbiotic traits.</title>
        <authorList>
            <person name="Miyauchi S."/>
            <person name="Kiss E."/>
            <person name="Kuo A."/>
            <person name="Drula E."/>
            <person name="Kohler A."/>
            <person name="Sanchez-Garcia M."/>
            <person name="Morin E."/>
            <person name="Andreopoulos B."/>
            <person name="Barry K.W."/>
            <person name="Bonito G."/>
            <person name="Buee M."/>
            <person name="Carver A."/>
            <person name="Chen C."/>
            <person name="Cichocki N."/>
            <person name="Clum A."/>
            <person name="Culley D."/>
            <person name="Crous P.W."/>
            <person name="Fauchery L."/>
            <person name="Girlanda M."/>
            <person name="Hayes R.D."/>
            <person name="Keri Z."/>
            <person name="LaButti K."/>
            <person name="Lipzen A."/>
            <person name="Lombard V."/>
            <person name="Magnuson J."/>
            <person name="Maillard F."/>
            <person name="Murat C."/>
            <person name="Nolan M."/>
            <person name="Ohm R.A."/>
            <person name="Pangilinan J."/>
            <person name="Pereira M.F."/>
            <person name="Perotto S."/>
            <person name="Peter M."/>
            <person name="Pfister S."/>
            <person name="Riley R."/>
            <person name="Sitrit Y."/>
            <person name="Stielow J.B."/>
            <person name="Szollosi G."/>
            <person name="Zifcakova L."/>
            <person name="Stursova M."/>
            <person name="Spatafora J.W."/>
            <person name="Tedersoo L."/>
            <person name="Vaario L.M."/>
            <person name="Yamada A."/>
            <person name="Yan M."/>
            <person name="Wang P."/>
            <person name="Xu J."/>
            <person name="Bruns T."/>
            <person name="Baldrian P."/>
            <person name="Vilgalys R."/>
            <person name="Dunand C."/>
            <person name="Henrissat B."/>
            <person name="Grigoriev I.V."/>
            <person name="Hibbett D."/>
            <person name="Nagy L.G."/>
            <person name="Martin F.M."/>
        </authorList>
    </citation>
    <scope>NUCLEOTIDE SEQUENCE</scope>
    <source>
        <strain evidence="3">UH-Tt-Lm1</strain>
    </source>
</reference>
<evidence type="ECO:0000313" key="4">
    <source>
        <dbReference type="Proteomes" id="UP000736335"/>
    </source>
</evidence>
<feature type="compositionally biased region" description="Acidic residues" evidence="1">
    <location>
        <begin position="60"/>
        <end position="71"/>
    </location>
</feature>
<proteinExistence type="predicted"/>
<dbReference type="OrthoDB" id="10501804at2759"/>